<dbReference type="EMBL" id="CM037028">
    <property type="protein sequence ID" value="KAH7656033.1"/>
    <property type="molecule type" value="Genomic_DNA"/>
</dbReference>
<evidence type="ECO:0000313" key="1">
    <source>
        <dbReference type="EMBL" id="KAH7656033.1"/>
    </source>
</evidence>
<protein>
    <submittedName>
        <fullName evidence="1">Uncharacterized protein</fullName>
    </submittedName>
</protein>
<dbReference type="Proteomes" id="UP000827976">
    <property type="component" value="Chromosome 18"/>
</dbReference>
<proteinExistence type="predicted"/>
<name>A0ACB7U6U3_DIOAL</name>
<comment type="caution">
    <text evidence="1">The sequence shown here is derived from an EMBL/GenBank/DDBJ whole genome shotgun (WGS) entry which is preliminary data.</text>
</comment>
<accession>A0ACB7U6U3</accession>
<evidence type="ECO:0000313" key="2">
    <source>
        <dbReference type="Proteomes" id="UP000827976"/>
    </source>
</evidence>
<sequence length="162" mass="17995">MESRKLRKGSSFAGDELAITKAAAWAWYQHGSGKGHNSFRETELTRPTRSPSHPTRYKLETLLASASASASESDSDSDPDPKLSSPGSANSLFDHYEIERISRHFERLISASDNGRDRAKGKQVNGFWMRRGVAICGARADVVEAHVLGQRRQRRRATRVLA</sequence>
<keyword evidence="2" id="KW-1185">Reference proteome</keyword>
<reference evidence="2" key="1">
    <citation type="journal article" date="2022" name="Nat. Commun.">
        <title>Chromosome evolution and the genetic basis of agronomically important traits in greater yam.</title>
        <authorList>
            <person name="Bredeson J.V."/>
            <person name="Lyons J.B."/>
            <person name="Oniyinde I.O."/>
            <person name="Okereke N.R."/>
            <person name="Kolade O."/>
            <person name="Nnabue I."/>
            <person name="Nwadili C.O."/>
            <person name="Hribova E."/>
            <person name="Parker M."/>
            <person name="Nwogha J."/>
            <person name="Shu S."/>
            <person name="Carlson J."/>
            <person name="Kariba R."/>
            <person name="Muthemba S."/>
            <person name="Knop K."/>
            <person name="Barton G.J."/>
            <person name="Sherwood A.V."/>
            <person name="Lopez-Montes A."/>
            <person name="Asiedu R."/>
            <person name="Jamnadass R."/>
            <person name="Muchugi A."/>
            <person name="Goodstein D."/>
            <person name="Egesi C.N."/>
            <person name="Featherston J."/>
            <person name="Asfaw A."/>
            <person name="Simpson G.G."/>
            <person name="Dolezel J."/>
            <person name="Hendre P.S."/>
            <person name="Van Deynze A."/>
            <person name="Kumar P.L."/>
            <person name="Obidiegwu J.E."/>
            <person name="Bhattacharjee R."/>
            <person name="Rokhsar D.S."/>
        </authorList>
    </citation>
    <scope>NUCLEOTIDE SEQUENCE [LARGE SCALE GENOMIC DNA]</scope>
    <source>
        <strain evidence="2">cv. TDa95/00328</strain>
    </source>
</reference>
<gene>
    <name evidence="1" type="ORF">IHE45_18G052600</name>
</gene>
<organism evidence="1 2">
    <name type="scientific">Dioscorea alata</name>
    <name type="common">Purple yam</name>
    <dbReference type="NCBI Taxonomy" id="55571"/>
    <lineage>
        <taxon>Eukaryota</taxon>
        <taxon>Viridiplantae</taxon>
        <taxon>Streptophyta</taxon>
        <taxon>Embryophyta</taxon>
        <taxon>Tracheophyta</taxon>
        <taxon>Spermatophyta</taxon>
        <taxon>Magnoliopsida</taxon>
        <taxon>Liliopsida</taxon>
        <taxon>Dioscoreales</taxon>
        <taxon>Dioscoreaceae</taxon>
        <taxon>Dioscorea</taxon>
    </lineage>
</organism>